<protein>
    <submittedName>
        <fullName evidence="1">Uncharacterized protein</fullName>
    </submittedName>
</protein>
<dbReference type="Proteomes" id="UP000601099">
    <property type="component" value="Unassembled WGS sequence"/>
</dbReference>
<dbReference type="EMBL" id="JADWYK010000010">
    <property type="protein sequence ID" value="MBG8555105.1"/>
    <property type="molecule type" value="Genomic_DNA"/>
</dbReference>
<keyword evidence="2" id="KW-1185">Reference proteome</keyword>
<evidence type="ECO:0000313" key="1">
    <source>
        <dbReference type="EMBL" id="MBG8555105.1"/>
    </source>
</evidence>
<name>A0ABS0L5A3_9BACT</name>
<dbReference type="RefSeq" id="WP_196956124.1">
    <property type="nucleotide sequence ID" value="NZ_JADWYK010000010.1"/>
</dbReference>
<organism evidence="1 2">
    <name type="scientific">Hymenobacter guriensis</name>
    <dbReference type="NCBI Taxonomy" id="2793065"/>
    <lineage>
        <taxon>Bacteria</taxon>
        <taxon>Pseudomonadati</taxon>
        <taxon>Bacteroidota</taxon>
        <taxon>Cytophagia</taxon>
        <taxon>Cytophagales</taxon>
        <taxon>Hymenobacteraceae</taxon>
        <taxon>Hymenobacter</taxon>
    </lineage>
</organism>
<proteinExistence type="predicted"/>
<reference evidence="1 2" key="1">
    <citation type="submission" date="2020-11" db="EMBL/GenBank/DDBJ databases">
        <title>Hymenobacter sp.</title>
        <authorList>
            <person name="Kim M.K."/>
        </authorList>
    </citation>
    <scope>NUCLEOTIDE SEQUENCE [LARGE SCALE GENOMIC DNA]</scope>
    <source>
        <strain evidence="1 2">BT594</strain>
    </source>
</reference>
<gene>
    <name evidence="1" type="ORF">I5L79_16250</name>
</gene>
<evidence type="ECO:0000313" key="2">
    <source>
        <dbReference type="Proteomes" id="UP000601099"/>
    </source>
</evidence>
<comment type="caution">
    <text evidence="1">The sequence shown here is derived from an EMBL/GenBank/DDBJ whole genome shotgun (WGS) entry which is preliminary data.</text>
</comment>
<accession>A0ABS0L5A3</accession>
<sequence>MKRQLNDLTLHAQITALFAEGETGVWHPHTTVEELINEQLAYNRCQEAPDEEIAVLERLVTWMGEQLHLVQHLAEQSSPEAQAAYAEQIGCLYDQELSAMLATAEACGGDYRLPW</sequence>